<dbReference type="InterPro" id="IPR042099">
    <property type="entry name" value="ANL_N_sf"/>
</dbReference>
<dbReference type="Pfam" id="PF13193">
    <property type="entry name" value="AMP-binding_C"/>
    <property type="match status" value="1"/>
</dbReference>
<evidence type="ECO:0000313" key="5">
    <source>
        <dbReference type="Proteomes" id="UP000076038"/>
    </source>
</evidence>
<dbReference type="Gene3D" id="3.30.300.30">
    <property type="match status" value="1"/>
</dbReference>
<keyword evidence="1 4" id="KW-0436">Ligase</keyword>
<proteinExistence type="predicted"/>
<name>A0A143QLJ6_RHOFA</name>
<dbReference type="InterPro" id="IPR050237">
    <property type="entry name" value="ATP-dep_AMP-bd_enzyme"/>
</dbReference>
<evidence type="ECO:0000256" key="1">
    <source>
        <dbReference type="ARBA" id="ARBA00022598"/>
    </source>
</evidence>
<dbReference type="InterPro" id="IPR045851">
    <property type="entry name" value="AMP-bd_C_sf"/>
</dbReference>
<dbReference type="Pfam" id="PF00501">
    <property type="entry name" value="AMP-binding"/>
    <property type="match status" value="1"/>
</dbReference>
<dbReference type="EC" id="6.3.2.-" evidence="4"/>
<evidence type="ECO:0000259" key="2">
    <source>
        <dbReference type="Pfam" id="PF00501"/>
    </source>
</evidence>
<dbReference type="AlphaFoldDB" id="A0A143QLJ6"/>
<dbReference type="Gene3D" id="3.40.50.12780">
    <property type="entry name" value="N-terminal domain of ligase-like"/>
    <property type="match status" value="1"/>
</dbReference>
<dbReference type="InterPro" id="IPR000873">
    <property type="entry name" value="AMP-dep_synth/lig_dom"/>
</dbReference>
<feature type="domain" description="AMP-dependent synthetase/ligase" evidence="2">
    <location>
        <begin position="44"/>
        <end position="412"/>
    </location>
</feature>
<dbReference type="FunFam" id="2.30.38.10:FF:000003">
    <property type="entry name" value="Vibriobactin-specific 2,3-dihydroxybenzoate-AMP ligase"/>
    <property type="match status" value="1"/>
</dbReference>
<feature type="domain" description="AMP-binding enzyme C-terminal" evidence="3">
    <location>
        <begin position="463"/>
        <end position="538"/>
    </location>
</feature>
<protein>
    <submittedName>
        <fullName evidence="4">2,3-dihydroxybenzoate-AMP ligase</fullName>
        <ecNumber evidence="4">6.3.2.-</ecNumber>
    </submittedName>
</protein>
<dbReference type="KEGG" id="rhs:A3Q41_02525"/>
<organism evidence="4 5">
    <name type="scientific">Rhodococcoides fascians</name>
    <name type="common">Rhodococcus fascians</name>
    <dbReference type="NCBI Taxonomy" id="1828"/>
    <lineage>
        <taxon>Bacteria</taxon>
        <taxon>Bacillati</taxon>
        <taxon>Actinomycetota</taxon>
        <taxon>Actinomycetes</taxon>
        <taxon>Mycobacteriales</taxon>
        <taxon>Nocardiaceae</taxon>
        <taxon>Rhodococcoides</taxon>
    </lineage>
</organism>
<dbReference type="PATRIC" id="fig|1653479.3.peg.2557"/>
<evidence type="ECO:0000259" key="3">
    <source>
        <dbReference type="Pfam" id="PF13193"/>
    </source>
</evidence>
<dbReference type="Proteomes" id="UP000076038">
    <property type="component" value="Chromosome"/>
</dbReference>
<dbReference type="SUPFAM" id="SSF56801">
    <property type="entry name" value="Acetyl-CoA synthetase-like"/>
    <property type="match status" value="1"/>
</dbReference>
<keyword evidence="5" id="KW-1185">Reference proteome</keyword>
<dbReference type="PANTHER" id="PTHR43767:SF1">
    <property type="entry name" value="NONRIBOSOMAL PEPTIDE SYNTHASE PES1 (EUROFUNG)-RELATED"/>
    <property type="match status" value="1"/>
</dbReference>
<dbReference type="EMBL" id="CP015220">
    <property type="protein sequence ID" value="AMY23824.1"/>
    <property type="molecule type" value="Genomic_DNA"/>
</dbReference>
<dbReference type="PANTHER" id="PTHR43767">
    <property type="entry name" value="LONG-CHAIN-FATTY-ACID--COA LIGASE"/>
    <property type="match status" value="1"/>
</dbReference>
<dbReference type="InterPro" id="IPR025110">
    <property type="entry name" value="AMP-bd_C"/>
</dbReference>
<evidence type="ECO:0000313" key="4">
    <source>
        <dbReference type="EMBL" id="AMY23824.1"/>
    </source>
</evidence>
<gene>
    <name evidence="4" type="primary">dhbE</name>
    <name evidence="4" type="ORF">A3Q41_02525</name>
</gene>
<dbReference type="GO" id="GO:0016878">
    <property type="term" value="F:acid-thiol ligase activity"/>
    <property type="evidence" value="ECO:0007669"/>
    <property type="project" value="UniProtKB-ARBA"/>
</dbReference>
<accession>A0A143QLJ6</accession>
<sequence length="555" mass="58992">MVQNMTELAEPDADVDAFVPFGGERARRYLDAGLWRGETLPEVFATWATQFGPSRAVVDDRTEMRYDELLRRVRSVAAGFADRGIEPGDRVVVQLPNSVNFAVVLFALLECGAVPVLTLPAHRRREITHLAATASAVAYVISDRDGDFDYCELADEVLASVTSVRHVFVDSSGPESNGGGSHTSLSAVAGVPRQFPRARPTDPALLLVSGGTTGLPKLIARTHNDYEYNARASAEVCALGPEDVYLAVLPAAHNFPLACPGLLGALGVGATVVFSGSASPDHAFALIERYRVTITALVPTLTHLWCEATEWEDANLSSLRLLQVGGAKLAPEVAKLVEPALGCRLQQVFGMAEGLLNYTRAEDSAELVIGTQGRPLSHLDEVRVVDADGNDVSPGEVGELLTRGPYTINGYYSAAEHNTTAITPDGFYRSGDQVRELESGHLVVTGRIKDVITRNGENVAADELEDLLLTHPAVARVAVIGVPDAAVGESVCAVVVPNGSGPTVADVRAFLTAAGCAGFKLPDRVVTRTSLPVTAIGKVDKSLLVTQCTQQQPTR</sequence>
<reference evidence="5" key="2">
    <citation type="submission" date="2016-04" db="EMBL/GenBank/DDBJ databases">
        <title>Complete Genome and Plasmid Sequences for Rhodococcus fascians D188 and Draft Sequences for Rhodococcus spp. Isolates PBTS 1 and PBTS 2.</title>
        <authorList>
            <person name="Stamer R."/>
            <person name="Vereecke D."/>
            <person name="Zhang Y."/>
            <person name="Schilkey F."/>
            <person name="Devitt N."/>
            <person name="Randall J."/>
        </authorList>
    </citation>
    <scope>NUCLEOTIDE SEQUENCE [LARGE SCALE GENOMIC DNA]</scope>
    <source>
        <strain evidence="5">PBTS2</strain>
    </source>
</reference>
<reference evidence="4 5" key="1">
    <citation type="journal article" date="2016" name="Genome Announc.">
        <title>Complete Genome and Plasmid Sequences for Rhodococcus fascians D188 and Draft Sequences for Rhodococcus Isolates PBTS 1 and PBTS 2.</title>
        <authorList>
            <person name="Stamler R.A."/>
            <person name="Vereecke D."/>
            <person name="Zhang Y."/>
            <person name="Schilkey F."/>
            <person name="Devitt N."/>
            <person name="Randall J.J."/>
        </authorList>
    </citation>
    <scope>NUCLEOTIDE SEQUENCE [LARGE SCALE GENOMIC DNA]</scope>
    <source>
        <strain evidence="4 5">PBTS2</strain>
    </source>
</reference>